<dbReference type="AlphaFoldDB" id="X0WPR2"/>
<feature type="non-terminal residue" evidence="1">
    <location>
        <position position="1"/>
    </location>
</feature>
<dbReference type="InterPro" id="IPR032427">
    <property type="entry name" value="P22_portal"/>
</dbReference>
<accession>X0WPR2</accession>
<dbReference type="Pfam" id="PF16510">
    <property type="entry name" value="P22_portal"/>
    <property type="match status" value="1"/>
</dbReference>
<proteinExistence type="predicted"/>
<comment type="caution">
    <text evidence="1">The sequence shown here is derived from an EMBL/GenBank/DDBJ whole genome shotgun (WGS) entry which is preliminary data.</text>
</comment>
<sequence length="258" mass="28745">LKFSNFFDDPRDPYVFLYTYNIGDDPISSISLVEEAIPVQDAINTQKRQIIDNLRRMGNGELWMDDDAMTNEQASNITNEPGGIIKGEALVSGNKIQRVPGLPLPQAHFANYQSSLVSFDNIFGIHPAARGAGAAKTLGQDIISKQQDLTRIDLITRVVNRGVQRLAEGLVQLMKMFYTENHVVKILGEDGAVEFVTLNSDMIEQTIEIDVKTGRSPETDKLQMANQAIQLWQLGAIAPQDLFEKLEFPEPEKTAQNL</sequence>
<evidence type="ECO:0000313" key="1">
    <source>
        <dbReference type="EMBL" id="GAG25217.1"/>
    </source>
</evidence>
<feature type="non-terminal residue" evidence="1">
    <location>
        <position position="258"/>
    </location>
</feature>
<reference evidence="1" key="1">
    <citation type="journal article" date="2014" name="Front. Microbiol.">
        <title>High frequency of phylogenetically diverse reductive dehalogenase-homologous genes in deep subseafloor sedimentary metagenomes.</title>
        <authorList>
            <person name="Kawai M."/>
            <person name="Futagami T."/>
            <person name="Toyoda A."/>
            <person name="Takaki Y."/>
            <person name="Nishi S."/>
            <person name="Hori S."/>
            <person name="Arai W."/>
            <person name="Tsubouchi T."/>
            <person name="Morono Y."/>
            <person name="Uchiyama I."/>
            <person name="Ito T."/>
            <person name="Fujiyama A."/>
            <person name="Inagaki F."/>
            <person name="Takami H."/>
        </authorList>
    </citation>
    <scope>NUCLEOTIDE SEQUENCE</scope>
    <source>
        <strain evidence="1">Expedition CK06-06</strain>
    </source>
</reference>
<dbReference type="EMBL" id="BARS01036029">
    <property type="protein sequence ID" value="GAG25217.1"/>
    <property type="molecule type" value="Genomic_DNA"/>
</dbReference>
<organism evidence="1">
    <name type="scientific">marine sediment metagenome</name>
    <dbReference type="NCBI Taxonomy" id="412755"/>
    <lineage>
        <taxon>unclassified sequences</taxon>
        <taxon>metagenomes</taxon>
        <taxon>ecological metagenomes</taxon>
    </lineage>
</organism>
<gene>
    <name evidence="1" type="ORF">S01H1_55429</name>
</gene>
<name>X0WPR2_9ZZZZ</name>
<protein>
    <submittedName>
        <fullName evidence="1">Uncharacterized protein</fullName>
    </submittedName>
</protein>